<evidence type="ECO:0000256" key="5">
    <source>
        <dbReference type="ARBA" id="ARBA00022692"/>
    </source>
</evidence>
<keyword evidence="6 14" id="KW-0732">Signal</keyword>
<gene>
    <name evidence="17" type="ORF">SAMN05660862_2470</name>
</gene>
<dbReference type="AlphaFoldDB" id="A0A1X7K2Y1"/>
<keyword evidence="11 12" id="KW-0998">Cell outer membrane</keyword>
<dbReference type="SUPFAM" id="SSF49464">
    <property type="entry name" value="Carboxypeptidase regulatory domain-like"/>
    <property type="match status" value="1"/>
</dbReference>
<dbReference type="InterPro" id="IPR036942">
    <property type="entry name" value="Beta-barrel_TonB_sf"/>
</dbReference>
<keyword evidence="10 12" id="KW-0472">Membrane</keyword>
<dbReference type="Pfam" id="PF00593">
    <property type="entry name" value="TonB_dep_Rec_b-barrel"/>
    <property type="match status" value="1"/>
</dbReference>
<sequence length="818" mass="92355">MIKVSISALLVALSFTTYAQHRLSLEVVNDRNQKLPNASVSVSKVKRLVQQTNAEGQAQFNDLGSGSYQVHVSYVGYGTQDTTLRLTSNQFVRIQLREASLRAEEVLVSATRARSNASTSFSNIDKQTIEKVNMGRDIPYLLDQTPSVVIGSDAGNGIGYTNMTIRGSSNERINVTLDGIPLNDAESMGSFFVNIPDFASSVDNIQVQRGIGTSTNGAGAFGASLNIQTDALQEKPYAELNNSYGSYNSWKNTVKAGTGLINNRYAFNARLSRVASDGYIDRASSDLKSFYVDGGFYGKKQSLKATLFSGKEKTYQAWYGTPEPLIKGDRGRLADYAVGMELSSSETDRLLNADRKYNYYTYDNQTDNYTQTHARIHYNNQVSDQFNFSGALHYTRGAGYYEEYRADDKLSKYGMAPVIFGTDTTKTSDLIRRRWLDNHFYGATYAFNYTPSNDLKLTLGGAFNQYTGDHYGEVIWSRFASNSELGDRYYENNAKKNDFNIYGKVNYTLDKWLFNVDLQYRTLHYKIDGNDDKIKNMNIHDDLSFFNPKAGLTYLINAQSNAYLSYAYASKEPVRKDYVENPLNAFPTPERMQNIEAGYRLRTTSFNVGANAYAMLYKDQLIPTGAINDVGGTIRQNVPDSYRVGIELDAAWNITEQFTWRATAAFSQNKIKNFKEYVPVYDEDWNDLGLKEIEYKKTNIALSAATILSNEFAYRPIQNLEFSLRTKYVSRMYLDNTSSRERSIDPFLVNDLNARYSFAALGLKNVDLMVSVNNILGEKYETSGYTWGSMNTTGERTFYNFYTPQATANYMMGINIRF</sequence>
<dbReference type="Gene3D" id="2.60.40.1120">
    <property type="entry name" value="Carboxypeptidase-like, regulatory domain"/>
    <property type="match status" value="1"/>
</dbReference>
<keyword evidence="7" id="KW-0408">Iron</keyword>
<dbReference type="OrthoDB" id="9761152at2"/>
<comment type="similarity">
    <text evidence="12 13">Belongs to the TonB-dependent receptor family.</text>
</comment>
<keyword evidence="2 12" id="KW-0813">Transport</keyword>
<evidence type="ECO:0000313" key="17">
    <source>
        <dbReference type="EMBL" id="SMG35058.1"/>
    </source>
</evidence>
<evidence type="ECO:0000256" key="2">
    <source>
        <dbReference type="ARBA" id="ARBA00022448"/>
    </source>
</evidence>
<evidence type="ECO:0000256" key="14">
    <source>
        <dbReference type="SAM" id="SignalP"/>
    </source>
</evidence>
<dbReference type="InterPro" id="IPR008969">
    <property type="entry name" value="CarboxyPept-like_regulatory"/>
</dbReference>
<evidence type="ECO:0000256" key="8">
    <source>
        <dbReference type="ARBA" id="ARBA00023065"/>
    </source>
</evidence>
<dbReference type="SUPFAM" id="SSF56935">
    <property type="entry name" value="Porins"/>
    <property type="match status" value="1"/>
</dbReference>
<feature type="signal peptide" evidence="14">
    <location>
        <begin position="1"/>
        <end position="19"/>
    </location>
</feature>
<feature type="chain" id="PRO_5013367309" evidence="14">
    <location>
        <begin position="20"/>
        <end position="818"/>
    </location>
</feature>
<dbReference type="Gene3D" id="2.40.170.20">
    <property type="entry name" value="TonB-dependent receptor, beta-barrel domain"/>
    <property type="match status" value="1"/>
</dbReference>
<feature type="domain" description="TonB-dependent receptor-like beta-barrel" evidence="15">
    <location>
        <begin position="355"/>
        <end position="775"/>
    </location>
</feature>
<dbReference type="GO" id="GO:0015344">
    <property type="term" value="F:siderophore uptake transmembrane transporter activity"/>
    <property type="evidence" value="ECO:0007669"/>
    <property type="project" value="TreeGrafter"/>
</dbReference>
<name>A0A1X7K2Y1_9SPHI</name>
<evidence type="ECO:0000256" key="6">
    <source>
        <dbReference type="ARBA" id="ARBA00022729"/>
    </source>
</evidence>
<evidence type="ECO:0000256" key="11">
    <source>
        <dbReference type="ARBA" id="ARBA00023237"/>
    </source>
</evidence>
<dbReference type="PANTHER" id="PTHR32552:SF68">
    <property type="entry name" value="FERRICHROME OUTER MEMBRANE TRANSPORTER_PHAGE RECEPTOR"/>
    <property type="match status" value="1"/>
</dbReference>
<evidence type="ECO:0000256" key="7">
    <source>
        <dbReference type="ARBA" id="ARBA00023004"/>
    </source>
</evidence>
<keyword evidence="5 12" id="KW-0812">Transmembrane</keyword>
<evidence type="ECO:0000259" key="16">
    <source>
        <dbReference type="Pfam" id="PF07715"/>
    </source>
</evidence>
<comment type="subcellular location">
    <subcellularLocation>
        <location evidence="1 12">Cell outer membrane</location>
        <topology evidence="1 12">Multi-pass membrane protein</topology>
    </subcellularLocation>
</comment>
<dbReference type="Pfam" id="PF13715">
    <property type="entry name" value="CarbopepD_reg_2"/>
    <property type="match status" value="1"/>
</dbReference>
<evidence type="ECO:0000256" key="1">
    <source>
        <dbReference type="ARBA" id="ARBA00004571"/>
    </source>
</evidence>
<dbReference type="STRING" id="561061.SAMN05660862_2470"/>
<dbReference type="Pfam" id="PF07715">
    <property type="entry name" value="Plug"/>
    <property type="match status" value="1"/>
</dbReference>
<dbReference type="InterPro" id="IPR000531">
    <property type="entry name" value="Beta-barrel_TonB"/>
</dbReference>
<evidence type="ECO:0000259" key="15">
    <source>
        <dbReference type="Pfam" id="PF00593"/>
    </source>
</evidence>
<reference evidence="17 18" key="1">
    <citation type="submission" date="2017-04" db="EMBL/GenBank/DDBJ databases">
        <authorList>
            <person name="Afonso C.L."/>
            <person name="Miller P.J."/>
            <person name="Scott M.A."/>
            <person name="Spackman E."/>
            <person name="Goraichik I."/>
            <person name="Dimitrov K.M."/>
            <person name="Suarez D.L."/>
            <person name="Swayne D.E."/>
        </authorList>
    </citation>
    <scope>NUCLEOTIDE SEQUENCE [LARGE SCALE GENOMIC DNA]</scope>
    <source>
        <strain evidence="17 18">DSM 22418</strain>
    </source>
</reference>
<dbReference type="InterPro" id="IPR039426">
    <property type="entry name" value="TonB-dep_rcpt-like"/>
</dbReference>
<evidence type="ECO:0000256" key="13">
    <source>
        <dbReference type="RuleBase" id="RU003357"/>
    </source>
</evidence>
<dbReference type="Gene3D" id="2.170.130.10">
    <property type="entry name" value="TonB-dependent receptor, plug domain"/>
    <property type="match status" value="1"/>
</dbReference>
<evidence type="ECO:0000256" key="9">
    <source>
        <dbReference type="ARBA" id="ARBA00023077"/>
    </source>
</evidence>
<keyword evidence="9 13" id="KW-0798">TonB box</keyword>
<keyword evidence="4" id="KW-0410">Iron transport</keyword>
<keyword evidence="18" id="KW-1185">Reference proteome</keyword>
<feature type="domain" description="TonB-dependent receptor plug" evidence="16">
    <location>
        <begin position="116"/>
        <end position="223"/>
    </location>
</feature>
<evidence type="ECO:0000256" key="3">
    <source>
        <dbReference type="ARBA" id="ARBA00022452"/>
    </source>
</evidence>
<dbReference type="EMBL" id="FXAU01000004">
    <property type="protein sequence ID" value="SMG35058.1"/>
    <property type="molecule type" value="Genomic_DNA"/>
</dbReference>
<dbReference type="InterPro" id="IPR012910">
    <property type="entry name" value="Plug_dom"/>
</dbReference>
<accession>A0A1X7K2Y1</accession>
<evidence type="ECO:0000256" key="4">
    <source>
        <dbReference type="ARBA" id="ARBA00022496"/>
    </source>
</evidence>
<evidence type="ECO:0000313" key="18">
    <source>
        <dbReference type="Proteomes" id="UP000192980"/>
    </source>
</evidence>
<dbReference type="PANTHER" id="PTHR32552">
    <property type="entry name" value="FERRICHROME IRON RECEPTOR-RELATED"/>
    <property type="match status" value="1"/>
</dbReference>
<protein>
    <submittedName>
        <fullName evidence="17">Iron complex outermembrane recepter protein</fullName>
    </submittedName>
</protein>
<organism evidence="17 18">
    <name type="scientific">Sphingobacterium psychroaquaticum</name>
    <dbReference type="NCBI Taxonomy" id="561061"/>
    <lineage>
        <taxon>Bacteria</taxon>
        <taxon>Pseudomonadati</taxon>
        <taxon>Bacteroidota</taxon>
        <taxon>Sphingobacteriia</taxon>
        <taxon>Sphingobacteriales</taxon>
        <taxon>Sphingobacteriaceae</taxon>
        <taxon>Sphingobacterium</taxon>
    </lineage>
</organism>
<keyword evidence="3 12" id="KW-1134">Transmembrane beta strand</keyword>
<dbReference type="GO" id="GO:0009279">
    <property type="term" value="C:cell outer membrane"/>
    <property type="evidence" value="ECO:0007669"/>
    <property type="project" value="UniProtKB-SubCell"/>
</dbReference>
<dbReference type="InterPro" id="IPR037066">
    <property type="entry name" value="Plug_dom_sf"/>
</dbReference>
<dbReference type="PROSITE" id="PS52016">
    <property type="entry name" value="TONB_DEPENDENT_REC_3"/>
    <property type="match status" value="1"/>
</dbReference>
<dbReference type="RefSeq" id="WP_085473207.1">
    <property type="nucleotide sequence ID" value="NZ_FXAU01000004.1"/>
</dbReference>
<evidence type="ECO:0000256" key="12">
    <source>
        <dbReference type="PROSITE-ProRule" id="PRU01360"/>
    </source>
</evidence>
<dbReference type="Proteomes" id="UP000192980">
    <property type="component" value="Unassembled WGS sequence"/>
</dbReference>
<keyword evidence="8" id="KW-0406">Ion transport</keyword>
<proteinExistence type="inferred from homology"/>
<evidence type="ECO:0000256" key="10">
    <source>
        <dbReference type="ARBA" id="ARBA00023136"/>
    </source>
</evidence>